<comment type="caution">
    <text evidence="1">The sequence shown here is derived from an EMBL/GenBank/DDBJ whole genome shotgun (WGS) entry which is preliminary data.</text>
</comment>
<proteinExistence type="predicted"/>
<dbReference type="Gene3D" id="2.130.10.10">
    <property type="entry name" value="YVTN repeat-like/Quinoprotein amine dehydrogenase"/>
    <property type="match status" value="1"/>
</dbReference>
<dbReference type="InterPro" id="IPR015943">
    <property type="entry name" value="WD40/YVTN_repeat-like_dom_sf"/>
</dbReference>
<accession>A0A0F9EKV7</accession>
<protein>
    <recommendedName>
        <fullName evidence="2">SMP-30/Gluconolactonase/LRE-like region domain-containing protein</fullName>
    </recommendedName>
</protein>
<reference evidence="1" key="1">
    <citation type="journal article" date="2015" name="Nature">
        <title>Complex archaea that bridge the gap between prokaryotes and eukaryotes.</title>
        <authorList>
            <person name="Spang A."/>
            <person name="Saw J.H."/>
            <person name="Jorgensen S.L."/>
            <person name="Zaremba-Niedzwiedzka K."/>
            <person name="Martijn J."/>
            <person name="Lind A.E."/>
            <person name="van Eijk R."/>
            <person name="Schleper C."/>
            <person name="Guy L."/>
            <person name="Ettema T.J."/>
        </authorList>
    </citation>
    <scope>NUCLEOTIDE SEQUENCE</scope>
</reference>
<evidence type="ECO:0000313" key="1">
    <source>
        <dbReference type="EMBL" id="KKL74669.1"/>
    </source>
</evidence>
<dbReference type="SUPFAM" id="SSF50974">
    <property type="entry name" value="Nitrous oxide reductase, N-terminal domain"/>
    <property type="match status" value="1"/>
</dbReference>
<evidence type="ECO:0008006" key="2">
    <source>
        <dbReference type="Google" id="ProtNLM"/>
    </source>
</evidence>
<name>A0A0F9EKV7_9ZZZZ</name>
<sequence length="289" mass="31028">MIGMLSSGKTMAVCLMAAGAWLGCSASTAPAGEVEAPATQPATRALAVHVQTILGSDLPDPKDPWNKAGSVMVCPTDIHLLGDWLYVPCYDSGRICRFKRNPATAAISYAGSQVMPFRANRIGTRLLSRKSATGGAMMYAVYYGPQRFLYWYGVDRSTGVLTEKGKLAMPGAGFALMAPDRKHLYLISKRITWIGFGRDGTPSVAGSMAGQPGNSVMSPDGRHLYVATRFSSPEANGRIVVYDRKAATGALTPNSVFKLTGNTVSKPNSEPFLGISPDGRHVYVSLWRW</sequence>
<gene>
    <name evidence="1" type="ORF">LCGC14_2062600</name>
</gene>
<dbReference type="InterPro" id="IPR011045">
    <property type="entry name" value="N2O_reductase_N"/>
</dbReference>
<organism evidence="1">
    <name type="scientific">marine sediment metagenome</name>
    <dbReference type="NCBI Taxonomy" id="412755"/>
    <lineage>
        <taxon>unclassified sequences</taxon>
        <taxon>metagenomes</taxon>
        <taxon>ecological metagenomes</taxon>
    </lineage>
</organism>
<feature type="non-terminal residue" evidence="1">
    <location>
        <position position="289"/>
    </location>
</feature>
<dbReference type="EMBL" id="LAZR01024578">
    <property type="protein sequence ID" value="KKL74669.1"/>
    <property type="molecule type" value="Genomic_DNA"/>
</dbReference>
<dbReference type="AlphaFoldDB" id="A0A0F9EKV7"/>